<feature type="transmembrane region" description="Helical" evidence="1">
    <location>
        <begin position="171"/>
        <end position="192"/>
    </location>
</feature>
<keyword evidence="3" id="KW-1185">Reference proteome</keyword>
<feature type="transmembrane region" description="Helical" evidence="1">
    <location>
        <begin position="474"/>
        <end position="494"/>
    </location>
</feature>
<evidence type="ECO:0000256" key="1">
    <source>
        <dbReference type="SAM" id="Phobius"/>
    </source>
</evidence>
<name>A0A511J7T6_9CELL</name>
<comment type="caution">
    <text evidence="2">The sequence shown here is derived from an EMBL/GenBank/DDBJ whole genome shotgun (WGS) entry which is preliminary data.</text>
</comment>
<reference evidence="2 3" key="1">
    <citation type="submission" date="2019-07" db="EMBL/GenBank/DDBJ databases">
        <title>Whole genome shotgun sequence of Cellulomonas composti NBRC 100758.</title>
        <authorList>
            <person name="Hosoyama A."/>
            <person name="Uohara A."/>
            <person name="Ohji S."/>
            <person name="Ichikawa N."/>
        </authorList>
    </citation>
    <scope>NUCLEOTIDE SEQUENCE [LARGE SCALE GENOMIC DNA]</scope>
    <source>
        <strain evidence="2 3">NBRC 100758</strain>
    </source>
</reference>
<dbReference type="AlphaFoldDB" id="A0A511J7T6"/>
<accession>A0A511J7T6</accession>
<feature type="transmembrane region" description="Helical" evidence="1">
    <location>
        <begin position="248"/>
        <end position="268"/>
    </location>
</feature>
<protein>
    <submittedName>
        <fullName evidence="2">Exporter of polyketide antibiotics</fullName>
    </submittedName>
</protein>
<feature type="transmembrane region" description="Helical" evidence="1">
    <location>
        <begin position="33"/>
        <end position="55"/>
    </location>
</feature>
<keyword evidence="1" id="KW-1133">Transmembrane helix</keyword>
<feature type="transmembrane region" description="Helical" evidence="1">
    <location>
        <begin position="438"/>
        <end position="462"/>
    </location>
</feature>
<proteinExistence type="predicted"/>
<organism evidence="2 3">
    <name type="scientific">Cellulomonas composti</name>
    <dbReference type="NCBI Taxonomy" id="266130"/>
    <lineage>
        <taxon>Bacteria</taxon>
        <taxon>Bacillati</taxon>
        <taxon>Actinomycetota</taxon>
        <taxon>Actinomycetes</taxon>
        <taxon>Micrococcales</taxon>
        <taxon>Cellulomonadaceae</taxon>
        <taxon>Cellulomonas</taxon>
    </lineage>
</organism>
<feature type="transmembrane region" description="Helical" evidence="1">
    <location>
        <begin position="305"/>
        <end position="323"/>
    </location>
</feature>
<feature type="transmembrane region" description="Helical" evidence="1">
    <location>
        <begin position="204"/>
        <end position="228"/>
    </location>
</feature>
<dbReference type="EMBL" id="BJWG01000002">
    <property type="protein sequence ID" value="GEL94048.1"/>
    <property type="molecule type" value="Genomic_DNA"/>
</dbReference>
<dbReference type="RefSeq" id="WP_146841657.1">
    <property type="nucleotide sequence ID" value="NZ_BJWG01000002.1"/>
</dbReference>
<sequence length="540" mass="56770">MSAITTARPPRASAVTGTRPLLRVSLKHDGRTFVPWAVIATTLSVSSIILYPIVFPDEASRAALAATISANPAVGLVFGPANDLMTADGFNAWRSLALGGLMTALGAIFAMTRATRAQEDSGQAELLASGVMGRDSRLLTGVAMSAIGSLLVGVAAGLLTIVVGGDPESSLLLAATFTATGWVFGSLAGITAQIGADARTSNSMAVGALGTLFVLSGFCYSVEAPTWTNWVNPIGWMHETRPAAGNNWAPLLLAVALSVVLVAVAFLLQGRRDFGQGTIAPRPGPDRGVTRTTWRLALRINRGPFLTWTVAFVALGFVFGYFATSISDLLASDQGIQQVIASGATTPEEITSTFVRLILSMVGILAAISGIQVMLKVRSEELEDRVEPLMAGSVARHRYYGSNALVAFAYPTVFVLIAGTLIAWLASGSDLGVTFGDVLLQAVVTVPAVWTVVAVSVAVIGARPMLSIASWSGVLVSFVLTVLGPTFGLDDWVLGISPFWHVPYVAAADPDWTGLGWITLFTLGFLWIGFAGFRRRDLAR</sequence>
<feature type="transmembrane region" description="Helical" evidence="1">
    <location>
        <begin position="405"/>
        <end position="426"/>
    </location>
</feature>
<evidence type="ECO:0000313" key="2">
    <source>
        <dbReference type="EMBL" id="GEL94048.1"/>
    </source>
</evidence>
<feature type="transmembrane region" description="Helical" evidence="1">
    <location>
        <begin position="93"/>
        <end position="111"/>
    </location>
</feature>
<dbReference type="Proteomes" id="UP000321720">
    <property type="component" value="Unassembled WGS sequence"/>
</dbReference>
<evidence type="ECO:0000313" key="3">
    <source>
        <dbReference type="Proteomes" id="UP000321720"/>
    </source>
</evidence>
<feature type="transmembrane region" description="Helical" evidence="1">
    <location>
        <begin position="142"/>
        <end position="165"/>
    </location>
</feature>
<feature type="transmembrane region" description="Helical" evidence="1">
    <location>
        <begin position="514"/>
        <end position="533"/>
    </location>
</feature>
<gene>
    <name evidence="2" type="ORF">CCO02nite_07060</name>
</gene>
<keyword evidence="1" id="KW-0472">Membrane</keyword>
<keyword evidence="1" id="KW-0812">Transmembrane</keyword>
<feature type="transmembrane region" description="Helical" evidence="1">
    <location>
        <begin position="354"/>
        <end position="375"/>
    </location>
</feature>
<dbReference type="OrthoDB" id="2014935at2"/>